<keyword evidence="5 15" id="KW-0762">Sugar transport</keyword>
<evidence type="ECO:0000256" key="6">
    <source>
        <dbReference type="ARBA" id="ARBA00022683"/>
    </source>
</evidence>
<sequence length="538" mass="59001">MFIINFIVNEVFGQSSVIISLIACLGLIIQKKSIGKVIEGTFKTLLGFLVMSAGINIIVGATNFLSDIFQKAFSLNGYIASVEAITGLAQRELGREAALTLLTIFIVNVLIARFTKFKYIFLTGQALLWMATMGSVIGYKSGITGIPLILLGGIIGGIFAVFMPAIAQPVVRKITGNDNIALGHFCTIGYTFEAFISKITGNPSKSTEDIKLPKSFSFLQDSYLTMAIVMLIIYLIPAIICGQEIISQYSGGKNYIIYTVLESINFTVGIYILVTGVRMLLNEIVPAFRGIALKIVPDAIPALDCPVLFPYAPNAVLIGFLTTTIGTILGMFIFPLFGMALIIPSMSSNFFAGGTAGIFGNALGGRRGAIIGGLAHGLFITYLPTMLVPLLEAYGFRGVTFTDSDVMTNGLLVGNILKGSYIFPICYIIFIILITVFVILAVKKEKLTPNSETNTSENIKNENLNEGIELFNNKQYEKACLIFEELIEKDKSNKETQKYLLEVYNILLKQYSFDKKEELVKEYLKKLDALRDTIRKNI</sequence>
<evidence type="ECO:0000256" key="9">
    <source>
        <dbReference type="ARBA" id="ARBA00023136"/>
    </source>
</evidence>
<evidence type="ECO:0000256" key="2">
    <source>
        <dbReference type="ARBA" id="ARBA00011738"/>
    </source>
</evidence>
<comment type="caution">
    <text evidence="15">The sequence shown here is derived from an EMBL/GenBank/DDBJ whole genome shotgun (WGS) entry which is preliminary data.</text>
</comment>
<keyword evidence="9 14" id="KW-0472">Membrane</keyword>
<dbReference type="Pfam" id="PF03611">
    <property type="entry name" value="EIIC-GAT"/>
    <property type="match status" value="1"/>
</dbReference>
<keyword evidence="4" id="KW-1003">Cell membrane</keyword>
<feature type="transmembrane region" description="Helical" evidence="14">
    <location>
        <begin position="223"/>
        <end position="243"/>
    </location>
</feature>
<evidence type="ECO:0000256" key="14">
    <source>
        <dbReference type="SAM" id="Phobius"/>
    </source>
</evidence>
<comment type="subunit">
    <text evidence="2">Homodimer.</text>
</comment>
<keyword evidence="6" id="KW-0598">Phosphotransferase system</keyword>
<reference evidence="15 16" key="1">
    <citation type="journal article" date="1992" name="Lakartidningen">
        <title>[Penicillin V and not amoxicillin is the first choice preparation in acute otitis].</title>
        <authorList>
            <person name="Kamme C."/>
            <person name="Lundgren K."/>
            <person name="Prellner K."/>
        </authorList>
    </citation>
    <scope>NUCLEOTIDE SEQUENCE [LARGE SCALE GENOMIC DNA]</scope>
    <source>
        <strain evidence="15 16">PC5538III-lc</strain>
    </source>
</reference>
<evidence type="ECO:0000256" key="4">
    <source>
        <dbReference type="ARBA" id="ARBA00022475"/>
    </source>
</evidence>
<evidence type="ECO:0000256" key="5">
    <source>
        <dbReference type="ARBA" id="ARBA00022597"/>
    </source>
</evidence>
<dbReference type="EMBL" id="SAXX01000003">
    <property type="protein sequence ID" value="TXJ34881.1"/>
    <property type="molecule type" value="Genomic_DNA"/>
</dbReference>
<feature type="transmembrane region" description="Helical" evidence="14">
    <location>
        <begin position="41"/>
        <end position="62"/>
    </location>
</feature>
<evidence type="ECO:0000256" key="13">
    <source>
        <dbReference type="ARBA" id="ARBA00042859"/>
    </source>
</evidence>
<evidence type="ECO:0000313" key="15">
    <source>
        <dbReference type="EMBL" id="TXJ34881.1"/>
    </source>
</evidence>
<feature type="transmembrane region" description="Helical" evidence="14">
    <location>
        <begin position="146"/>
        <end position="167"/>
    </location>
</feature>
<comment type="function">
    <text evidence="10">The phosphoenolpyruvate-dependent sugar phosphotransferase system (sugar PTS), a major carbohydrate active transport system, catalyzes the phosphorylation of incoming sugar substrates concomitantly with their translocation across the cell membrane. The enzyme II UlaABC PTS system is involved in ascorbate transport.</text>
</comment>
<keyword evidence="8 14" id="KW-1133">Transmembrane helix</keyword>
<dbReference type="AlphaFoldDB" id="A0A5C8ED34"/>
<name>A0A5C8ED34_9SPIR</name>
<gene>
    <name evidence="15" type="ORF">EPJ69_01510</name>
</gene>
<evidence type="ECO:0000256" key="8">
    <source>
        <dbReference type="ARBA" id="ARBA00022989"/>
    </source>
</evidence>
<dbReference type="NCBIfam" id="NF009553">
    <property type="entry name" value="PRK12997.1-5"/>
    <property type="match status" value="1"/>
</dbReference>
<dbReference type="GO" id="GO:0009401">
    <property type="term" value="P:phosphoenolpyruvate-dependent sugar phosphotransferase system"/>
    <property type="evidence" value="ECO:0007669"/>
    <property type="project" value="UniProtKB-KW"/>
</dbReference>
<dbReference type="GO" id="GO:0005886">
    <property type="term" value="C:plasma membrane"/>
    <property type="evidence" value="ECO:0007669"/>
    <property type="project" value="UniProtKB-SubCell"/>
</dbReference>
<keyword evidence="7 14" id="KW-0812">Transmembrane</keyword>
<organism evidence="15 16">
    <name type="scientific">Brachyspira aalborgi</name>
    <dbReference type="NCBI Taxonomy" id="29522"/>
    <lineage>
        <taxon>Bacteria</taxon>
        <taxon>Pseudomonadati</taxon>
        <taxon>Spirochaetota</taxon>
        <taxon>Spirochaetia</taxon>
        <taxon>Brachyspirales</taxon>
        <taxon>Brachyspiraceae</taxon>
        <taxon>Brachyspira</taxon>
    </lineage>
</organism>
<keyword evidence="3" id="KW-0813">Transport</keyword>
<evidence type="ECO:0000313" key="16">
    <source>
        <dbReference type="Proteomes" id="UP000324707"/>
    </source>
</evidence>
<dbReference type="RefSeq" id="WP_147735640.1">
    <property type="nucleotide sequence ID" value="NZ_SAXX01000003.1"/>
</dbReference>
<feature type="transmembrane region" description="Helical" evidence="14">
    <location>
        <begin position="120"/>
        <end position="139"/>
    </location>
</feature>
<evidence type="ECO:0000256" key="7">
    <source>
        <dbReference type="ARBA" id="ARBA00022692"/>
    </source>
</evidence>
<evidence type="ECO:0000256" key="12">
    <source>
        <dbReference type="ARBA" id="ARBA00039702"/>
    </source>
</evidence>
<evidence type="ECO:0000256" key="3">
    <source>
        <dbReference type="ARBA" id="ARBA00022448"/>
    </source>
</evidence>
<proteinExistence type="inferred from homology"/>
<dbReference type="InterPro" id="IPR051562">
    <property type="entry name" value="Ascorbate-PTS_EIIC"/>
</dbReference>
<protein>
    <recommendedName>
        <fullName evidence="12">Ascorbate-specific PTS system EIIC component</fullName>
    </recommendedName>
    <alternativeName>
        <fullName evidence="13">Ascorbate-specific permease IIC component UlaA</fullName>
    </alternativeName>
</protein>
<feature type="transmembrane region" description="Helical" evidence="14">
    <location>
        <begin position="12"/>
        <end position="29"/>
    </location>
</feature>
<feature type="transmembrane region" description="Helical" evidence="14">
    <location>
        <begin position="316"/>
        <end position="343"/>
    </location>
</feature>
<dbReference type="PANTHER" id="PTHR33843:SF4">
    <property type="entry name" value="ASCORBATE-SPECIFIC PTS SYSTEM EIIC COMPONENT"/>
    <property type="match status" value="1"/>
</dbReference>
<comment type="subcellular location">
    <subcellularLocation>
        <location evidence="1">Cell membrane</location>
        <topology evidence="1">Multi-pass membrane protein</topology>
    </subcellularLocation>
</comment>
<dbReference type="InterPro" id="IPR004703">
    <property type="entry name" value="PTS_sugar-sp_permease"/>
</dbReference>
<accession>A0A5C8ED34</accession>
<comment type="similarity">
    <text evidence="11">Belongs to the UlaA family.</text>
</comment>
<feature type="transmembrane region" description="Helical" evidence="14">
    <location>
        <begin position="255"/>
        <end position="274"/>
    </location>
</feature>
<feature type="transmembrane region" description="Helical" evidence="14">
    <location>
        <begin position="421"/>
        <end position="442"/>
    </location>
</feature>
<dbReference type="NCBIfam" id="NF009551">
    <property type="entry name" value="PRK12997.1-3"/>
    <property type="match status" value="1"/>
</dbReference>
<evidence type="ECO:0000256" key="1">
    <source>
        <dbReference type="ARBA" id="ARBA00004651"/>
    </source>
</evidence>
<feature type="transmembrane region" description="Helical" evidence="14">
    <location>
        <begin position="97"/>
        <end position="114"/>
    </location>
</feature>
<evidence type="ECO:0000256" key="11">
    <source>
        <dbReference type="ARBA" id="ARBA00038218"/>
    </source>
</evidence>
<dbReference type="PANTHER" id="PTHR33843">
    <property type="entry name" value="ASCORBATE-SPECIFIC PTS SYSTEM EIIC COMPONENT"/>
    <property type="match status" value="1"/>
</dbReference>
<dbReference type="Proteomes" id="UP000324707">
    <property type="component" value="Unassembled WGS sequence"/>
</dbReference>
<evidence type="ECO:0000256" key="10">
    <source>
        <dbReference type="ARBA" id="ARBA00037387"/>
    </source>
</evidence>
<dbReference type="NCBIfam" id="NF006920">
    <property type="entry name" value="PRK09410.1-2"/>
    <property type="match status" value="1"/>
</dbReference>
<feature type="transmembrane region" description="Helical" evidence="14">
    <location>
        <begin position="369"/>
        <end position="391"/>
    </location>
</feature>